<reference evidence="1" key="1">
    <citation type="submission" date="2017-04" db="EMBL/GenBank/DDBJ databases">
        <authorList>
            <person name="Varghese N."/>
            <person name="Submissions S."/>
        </authorList>
    </citation>
    <scope>NUCLEOTIDE SEQUENCE</scope>
    <source>
        <strain evidence="1">WTE2008</strain>
    </source>
</reference>
<comment type="caution">
    <text evidence="1">The sequence shown here is derived from an EMBL/GenBank/DDBJ whole genome shotgun (WGS) entry which is preliminary data.</text>
</comment>
<evidence type="ECO:0000313" key="1">
    <source>
        <dbReference type="EMBL" id="SMC88555.1"/>
    </source>
</evidence>
<keyword evidence="2" id="KW-1185">Reference proteome</keyword>
<sequence length="120" mass="13843">MKEIQYIQQPTEYLCGQACVAMIANVSVDDVIRVMNNDKATGKKDIEKALEHYGIRQAKTMTKADNSTPLPPVCILKVLLPRYSHWILYYHGKYYDPEFGLTDELYCKAKIQSYLELYAD</sequence>
<dbReference type="Proteomes" id="UP000192328">
    <property type="component" value="Unassembled WGS sequence"/>
</dbReference>
<accession>A0AC61PQ62</accession>
<gene>
    <name evidence="1" type="ORF">SAMN06297397_3010</name>
</gene>
<dbReference type="EMBL" id="FWXZ01000008">
    <property type="protein sequence ID" value="SMC88555.1"/>
    <property type="molecule type" value="Genomic_DNA"/>
</dbReference>
<proteinExistence type="predicted"/>
<evidence type="ECO:0000313" key="2">
    <source>
        <dbReference type="Proteomes" id="UP000192328"/>
    </source>
</evidence>
<name>A0AC61PQ62_9FIRM</name>
<organism evidence="1 2">
    <name type="scientific">Aristaeella lactis</name>
    <dbReference type="NCBI Taxonomy" id="3046383"/>
    <lineage>
        <taxon>Bacteria</taxon>
        <taxon>Bacillati</taxon>
        <taxon>Bacillota</taxon>
        <taxon>Clostridia</taxon>
        <taxon>Eubacteriales</taxon>
        <taxon>Aristaeellaceae</taxon>
        <taxon>Aristaeella</taxon>
    </lineage>
</organism>
<protein>
    <submittedName>
        <fullName evidence="1">Uncharacterized protein</fullName>
    </submittedName>
</protein>